<dbReference type="SMART" id="SM00355">
    <property type="entry name" value="ZnF_C2H2"/>
    <property type="match status" value="5"/>
</dbReference>
<dbReference type="InterPro" id="IPR013087">
    <property type="entry name" value="Znf_C2H2_type"/>
</dbReference>
<feature type="region of interest" description="Disordered" evidence="1">
    <location>
        <begin position="833"/>
        <end position="853"/>
    </location>
</feature>
<organism evidence="3 4">
    <name type="scientific">Xylaria multiplex</name>
    <dbReference type="NCBI Taxonomy" id="323545"/>
    <lineage>
        <taxon>Eukaryota</taxon>
        <taxon>Fungi</taxon>
        <taxon>Dikarya</taxon>
        <taxon>Ascomycota</taxon>
        <taxon>Pezizomycotina</taxon>
        <taxon>Sordariomycetes</taxon>
        <taxon>Xylariomycetidae</taxon>
        <taxon>Xylariales</taxon>
        <taxon>Xylariaceae</taxon>
        <taxon>Xylaria</taxon>
    </lineage>
</organism>
<feature type="domain" description="C2H2-type" evidence="2">
    <location>
        <begin position="673"/>
        <end position="699"/>
    </location>
</feature>
<feature type="region of interest" description="Disordered" evidence="1">
    <location>
        <begin position="977"/>
        <end position="1044"/>
    </location>
</feature>
<gene>
    <name evidence="3" type="ORF">GQX73_g2413</name>
</gene>
<evidence type="ECO:0000313" key="3">
    <source>
        <dbReference type="EMBL" id="KAF2971142.1"/>
    </source>
</evidence>
<feature type="domain" description="C2H2-type" evidence="2">
    <location>
        <begin position="853"/>
        <end position="874"/>
    </location>
</feature>
<evidence type="ECO:0000259" key="2">
    <source>
        <dbReference type="SMART" id="SM00355"/>
    </source>
</evidence>
<dbReference type="PANTHER" id="PTHR42031:SF1">
    <property type="entry name" value="KEY LIME PATHOGENICITY PROTEIN"/>
    <property type="match status" value="1"/>
</dbReference>
<dbReference type="PANTHER" id="PTHR42031">
    <property type="entry name" value="KEY LIME PATHOGENICITY PROTEIN"/>
    <property type="match status" value="1"/>
</dbReference>
<feature type="region of interest" description="Disordered" evidence="1">
    <location>
        <begin position="244"/>
        <end position="263"/>
    </location>
</feature>
<protein>
    <recommendedName>
        <fullName evidence="2">C2H2-type domain-containing protein</fullName>
    </recommendedName>
</protein>
<sequence length="1044" mass="117935">MAADLFEPRQDRRGSILDTRETSVAAPGFDPSLDPTIRRLFEQQSEIQAKLSQLLPARYMPSGRLELGMLRHKLRALETYARSQILTKDFCQDLSGNVPVLCEIEEARSLQYRCECIESYLIDEGLDLYDQRFLDVLGLTGHGEAPPGYNLWLDQNISYYDPVFRGWRTRGSVPLISRRQASFKCWDDDCIHQIYGFSTAEDRDEHMKRHMNPRKRELGPPVTNVLPLTFLDQTQPRVFGADRLKQGSPAPLPRLSVPSTLPGLVTMNQPRDRRGSAPGYPPANEFPSQHRSSLQVEAEVDPMLPPLKRSRVGHSRLESIGELRLPRDTGPCLRCKVQAKPCDSRDDCTYCSEDADSGGDDLWAILGCHRGPLANLADYMLPEALSPRQTHTPVTSPMARRRNMNEYLDRTYLVSQNMVDLVKTHLDFNDGFWWTEDLATLPMPNPTLATYSKEPKDFPPPVLKVLAASWNTEGVPFQFWELFRLTGFMSESRESEAPEPSIRTEVNVSNAQLLPDDMDYDSRNRLIYNYMDGNDRALFATSLSAIRKDDWITWGIRSTKDFLLGLGSGYLVDNVGFNGFFRQRTPIYRHISYTQPAAVGEAGEPRRSISEWRPIDPWANRGDQDILPSAFGIQQERRHTVAESPAFTRAISRGLSSPTKLRTSYQRPPLRRVFCSKCNEYPEGFRGEHELRRHTDAKHAALVKRWVCTEPPNPSPNAPQPLIPLSKCKACVTQKKYGAYYNAAAHLRRAHFHPHRSGKASGDWPPMSILKDWMREVRQSIDINENDSSSGEDENEVRMIEEYTLPRQSSFLEAPRLAPAPPQGPILAPSVPPSLESTVHSSPNISKAEDNRNRCPHPDCGRVFKDLAAHMLTHQEERPEKCPIETCEYHTKGFARPGTAYEKAFNRADVFKRHLTAVHNVEQTPPNSRKMIISGSSSRNGGDAKCSICQTRFSSAQEFYEHLDDCVLNVIVPTTPKVSRDQTSTPQKGDQKSGLVNLGEGDEKAELLGSRELRRSTEESSTAGSAENTREVTEKMDLDSDRGD</sequence>
<reference evidence="3 4" key="1">
    <citation type="submission" date="2019-12" db="EMBL/GenBank/DDBJ databases">
        <title>Draft genome sequence of the ascomycete Xylaria multiplex DSM 110363.</title>
        <authorList>
            <person name="Buettner E."/>
            <person name="Kellner H."/>
        </authorList>
    </citation>
    <scope>NUCLEOTIDE SEQUENCE [LARGE SCALE GENOMIC DNA]</scope>
    <source>
        <strain evidence="3 4">DSM 110363</strain>
    </source>
</reference>
<dbReference type="Pfam" id="PF25438">
    <property type="entry name" value="DUF7896"/>
    <property type="match status" value="1"/>
</dbReference>
<dbReference type="AlphaFoldDB" id="A0A7C8J0T5"/>
<dbReference type="Gene3D" id="3.30.160.60">
    <property type="entry name" value="Classic Zinc Finger"/>
    <property type="match status" value="1"/>
</dbReference>
<proteinExistence type="predicted"/>
<dbReference type="Proteomes" id="UP000481858">
    <property type="component" value="Unassembled WGS sequence"/>
</dbReference>
<feature type="compositionally biased region" description="Basic and acidic residues" evidence="1">
    <location>
        <begin position="1001"/>
        <end position="1018"/>
    </location>
</feature>
<feature type="domain" description="C2H2-type" evidence="2">
    <location>
        <begin position="880"/>
        <end position="919"/>
    </location>
</feature>
<feature type="domain" description="C2H2-type" evidence="2">
    <location>
        <begin position="944"/>
        <end position="964"/>
    </location>
</feature>
<feature type="compositionally biased region" description="Basic and acidic residues" evidence="1">
    <location>
        <begin position="1028"/>
        <end position="1044"/>
    </location>
</feature>
<evidence type="ECO:0000256" key="1">
    <source>
        <dbReference type="SAM" id="MobiDB-lite"/>
    </source>
</evidence>
<dbReference type="InParanoid" id="A0A7C8J0T5"/>
<dbReference type="OrthoDB" id="4738706at2759"/>
<feature type="region of interest" description="Disordered" evidence="1">
    <location>
        <begin position="271"/>
        <end position="291"/>
    </location>
</feature>
<comment type="caution">
    <text evidence="3">The sequence shown here is derived from an EMBL/GenBank/DDBJ whole genome shotgun (WGS) entry which is preliminary data.</text>
</comment>
<accession>A0A7C8J0T5</accession>
<dbReference type="InterPro" id="IPR057218">
    <property type="entry name" value="DUF7896"/>
</dbReference>
<feature type="domain" description="C2H2-type" evidence="2">
    <location>
        <begin position="183"/>
        <end position="210"/>
    </location>
</feature>
<keyword evidence="4" id="KW-1185">Reference proteome</keyword>
<feature type="compositionally biased region" description="Polar residues" evidence="1">
    <location>
        <begin position="835"/>
        <end position="845"/>
    </location>
</feature>
<dbReference type="EMBL" id="WUBL01000016">
    <property type="protein sequence ID" value="KAF2971142.1"/>
    <property type="molecule type" value="Genomic_DNA"/>
</dbReference>
<name>A0A7C8J0T5_9PEZI</name>
<evidence type="ECO:0000313" key="4">
    <source>
        <dbReference type="Proteomes" id="UP000481858"/>
    </source>
</evidence>